<dbReference type="PROSITE" id="PS51208">
    <property type="entry name" value="AUTOTRANSPORTER"/>
    <property type="match status" value="1"/>
</dbReference>
<keyword evidence="3" id="KW-1185">Reference proteome</keyword>
<dbReference type="InterPro" id="IPR036709">
    <property type="entry name" value="Autotransporte_beta_dom_sf"/>
</dbReference>
<evidence type="ECO:0000313" key="2">
    <source>
        <dbReference type="EMBL" id="SKA41723.1"/>
    </source>
</evidence>
<dbReference type="STRING" id="225324.SAMN02745126_06521"/>
<dbReference type="EMBL" id="FUWJ01000022">
    <property type="protein sequence ID" value="SKA41723.1"/>
    <property type="molecule type" value="Genomic_DNA"/>
</dbReference>
<gene>
    <name evidence="2" type="ORF">SAMN02745126_06521</name>
</gene>
<evidence type="ECO:0000313" key="3">
    <source>
        <dbReference type="Proteomes" id="UP000190092"/>
    </source>
</evidence>
<dbReference type="Proteomes" id="UP000190092">
    <property type="component" value="Unassembled WGS sequence"/>
</dbReference>
<name>A0A1T4TMJ6_9HYPH</name>
<dbReference type="InterPro" id="IPR005546">
    <property type="entry name" value="Autotransporte_beta"/>
</dbReference>
<dbReference type="AlphaFoldDB" id="A0A1T4TMJ6"/>
<protein>
    <submittedName>
        <fullName evidence="2">Autotransporter-associated beta strand repeat-containing protein</fullName>
    </submittedName>
</protein>
<organism evidence="2 3">
    <name type="scientific">Enhydrobacter aerosaccus</name>
    <dbReference type="NCBI Taxonomy" id="225324"/>
    <lineage>
        <taxon>Bacteria</taxon>
        <taxon>Pseudomonadati</taxon>
        <taxon>Pseudomonadota</taxon>
        <taxon>Alphaproteobacteria</taxon>
        <taxon>Hyphomicrobiales</taxon>
        <taxon>Enhydrobacter</taxon>
    </lineage>
</organism>
<feature type="non-terminal residue" evidence="2">
    <location>
        <position position="1051"/>
    </location>
</feature>
<proteinExistence type="predicted"/>
<sequence>MSHVQEYPLRPGIVTTVLLSLRSRWAARRSMQRIATALVGFALACSANPAAFGQTGTPTQSTNIPLSYVYDRNTNQPRLEINVGINGGPAQPYLFDTGSTLFNAAYNPNTWNNFAGATVPASTVANGNGVQLCYSGSTRDSCRGYTGNIVQVPTLSFYAAGSATPAATFTASPGFQINAVYSYTDPSIGINDSFPSYFNNPSAGPPQEGLFYGVFGARDAVDLLNKGCSGSTCYVSGGVLGQTIVSGAVSQGYIVAANGQPNPANPYASHGSNTPYGTQTVTIGGQTQPVTSCSPCVTVGLTPQLIGQFAPVGLPSQNPALSGLVPWTSSTSATPSFPNPYGSGTGNNSAPTDGANFTVALTTGGSTTTFTVPGLLDTGTRNFELNGNYPSATTGRISIVGATPSGASIPGLPTSTSTLTDGPAYTVESGGSNPSNTIGIPFFMQNSVMFDLSDRVIGYTYYFVTDANLVTTAGGPLIVDSSNVPLGLAGVISGPGGVQIGNGGDVQLSATNTYTGATQIASGGQLLISGPGSIAASSGVANDGILDISRAWAPVSINALTGSGTTYLGANTLVLTNASGTFSGRIEDSGFYPGRGGGLTIAGGTQGLSGANSYSGATTVQAGARLNLVGSGSIVASSGLANDGTFDISGVTTSGAGLQALTGSGRVDLGAKNLVLTNASGTFSGIIADGGNGGGLVLLGGSQTLSGANTYSGQTMVAGGLLTLTGSVAGDASVGSGGGLAGTGTIAGSLTNAGMVAPGGPYGALSVGGNYTQAAGGTLYTQVNPAGQSGQLSIAGTANLQGGTVLANVLPGTYGARTTYTIVRANGGVTGTYASVVGGTQFLTPSLSYDANDVYLTLQVGNFNSAAQTPTQLAVANALNVGATTASGDFSTVLGTLATLNPAQMPAVLNALSGQNYAAFSTSMTQAAQMFMNSFLSQAGGGSRSNGGGSRVALAEACDVESACDTTAPARWGAWGGGVGGVGSVGAGTGTGAVTYNLGGFAAGLDRRITETVLAGVAVGYTSGQQWVSGFSGSGLSNSYQVSLYGSYSDG</sequence>
<dbReference type="SUPFAM" id="SSF103515">
    <property type="entry name" value="Autotransporter"/>
    <property type="match status" value="1"/>
</dbReference>
<feature type="domain" description="Autotransporter" evidence="1">
    <location>
        <begin position="967"/>
        <end position="1051"/>
    </location>
</feature>
<dbReference type="InterPro" id="IPR011050">
    <property type="entry name" value="Pectin_lyase_fold/virulence"/>
</dbReference>
<dbReference type="RefSeq" id="WP_085938249.1">
    <property type="nucleotide sequence ID" value="NZ_FUWJ01000022.1"/>
</dbReference>
<dbReference type="SUPFAM" id="SSF51126">
    <property type="entry name" value="Pectin lyase-like"/>
    <property type="match status" value="1"/>
</dbReference>
<accession>A0A1T4TMJ6</accession>
<evidence type="ECO:0000259" key="1">
    <source>
        <dbReference type="PROSITE" id="PS51208"/>
    </source>
</evidence>
<reference evidence="3" key="1">
    <citation type="submission" date="2017-02" db="EMBL/GenBank/DDBJ databases">
        <authorList>
            <person name="Varghese N."/>
            <person name="Submissions S."/>
        </authorList>
    </citation>
    <scope>NUCLEOTIDE SEQUENCE [LARGE SCALE GENOMIC DNA]</scope>
    <source>
        <strain evidence="3">ATCC 27094</strain>
    </source>
</reference>